<keyword evidence="6 9" id="KW-1133">Transmembrane helix</keyword>
<keyword evidence="4 9" id="KW-0997">Cell inner membrane</keyword>
<dbReference type="Proteomes" id="UP000620670">
    <property type="component" value="Unassembled WGS sequence"/>
</dbReference>
<evidence type="ECO:0000256" key="8">
    <source>
        <dbReference type="ARBA" id="ARBA00038436"/>
    </source>
</evidence>
<evidence type="ECO:0000256" key="6">
    <source>
        <dbReference type="ARBA" id="ARBA00022989"/>
    </source>
</evidence>
<evidence type="ECO:0000256" key="2">
    <source>
        <dbReference type="ARBA" id="ARBA00022448"/>
    </source>
</evidence>
<gene>
    <name evidence="11" type="ORF">JAO75_22265</name>
</gene>
<feature type="transmembrane region" description="Helical" evidence="9">
    <location>
        <begin position="55"/>
        <end position="73"/>
    </location>
</feature>
<evidence type="ECO:0000256" key="4">
    <source>
        <dbReference type="ARBA" id="ARBA00022519"/>
    </source>
</evidence>
<keyword evidence="3" id="KW-1003">Cell membrane</keyword>
<dbReference type="RefSeq" id="WP_199051406.1">
    <property type="nucleotide sequence ID" value="NZ_JAELXT010000040.1"/>
</dbReference>
<evidence type="ECO:0000313" key="12">
    <source>
        <dbReference type="Proteomes" id="UP000620670"/>
    </source>
</evidence>
<dbReference type="InterPro" id="IPR007387">
    <property type="entry name" value="TRAP_DctQ"/>
</dbReference>
<feature type="transmembrane region" description="Helical" evidence="9">
    <location>
        <begin position="93"/>
        <end position="114"/>
    </location>
</feature>
<evidence type="ECO:0000259" key="10">
    <source>
        <dbReference type="Pfam" id="PF04290"/>
    </source>
</evidence>
<dbReference type="PANTHER" id="PTHR35011">
    <property type="entry name" value="2,3-DIKETO-L-GULONATE TRAP TRANSPORTER SMALL PERMEASE PROTEIN YIAM"/>
    <property type="match status" value="1"/>
</dbReference>
<accession>A0ABS0Y7W1</accession>
<evidence type="ECO:0000256" key="9">
    <source>
        <dbReference type="RuleBase" id="RU369079"/>
    </source>
</evidence>
<sequence length="180" mass="19894">MAEPNPTLPGVTRLLQALTTIAGVALVLMMLHICADVFMKYVFNSPVQGTLEIVSGYYMVIAVYLPLPLVEWLRQAIVVDVVFIRMPRAMKIACVLIVLASLVAVYGAFAWQTWLDAMRAYGRNEIAMGPAQTVIWPARFVLPIGFGLASVIGLWHFMGVLIGFERESWLGALDIEHTGE</sequence>
<proteinExistence type="inferred from homology"/>
<organism evidence="11 12">
    <name type="scientific">Microvirga splendida</name>
    <dbReference type="NCBI Taxonomy" id="2795727"/>
    <lineage>
        <taxon>Bacteria</taxon>
        <taxon>Pseudomonadati</taxon>
        <taxon>Pseudomonadota</taxon>
        <taxon>Alphaproteobacteria</taxon>
        <taxon>Hyphomicrobiales</taxon>
        <taxon>Methylobacteriaceae</taxon>
        <taxon>Microvirga</taxon>
    </lineage>
</organism>
<keyword evidence="5 9" id="KW-0812">Transmembrane</keyword>
<comment type="similarity">
    <text evidence="8 9">Belongs to the TRAP transporter small permease family.</text>
</comment>
<reference evidence="12" key="1">
    <citation type="submission" date="2020-12" db="EMBL/GenBank/DDBJ databases">
        <title>Hymenobacter sp.</title>
        <authorList>
            <person name="Kim M.K."/>
        </authorList>
    </citation>
    <scope>NUCLEOTIDE SEQUENCE [LARGE SCALE GENOMIC DNA]</scope>
    <source>
        <strain evidence="12">BT325</strain>
    </source>
</reference>
<feature type="transmembrane region" description="Helical" evidence="9">
    <location>
        <begin position="21"/>
        <end position="43"/>
    </location>
</feature>
<comment type="function">
    <text evidence="9">Part of the tripartite ATP-independent periplasmic (TRAP) transport system.</text>
</comment>
<feature type="domain" description="Tripartite ATP-independent periplasmic transporters DctQ component" evidence="10">
    <location>
        <begin position="29"/>
        <end position="156"/>
    </location>
</feature>
<dbReference type="Pfam" id="PF04290">
    <property type="entry name" value="DctQ"/>
    <property type="match status" value="1"/>
</dbReference>
<evidence type="ECO:0000256" key="5">
    <source>
        <dbReference type="ARBA" id="ARBA00022692"/>
    </source>
</evidence>
<evidence type="ECO:0000256" key="3">
    <source>
        <dbReference type="ARBA" id="ARBA00022475"/>
    </source>
</evidence>
<dbReference type="InterPro" id="IPR055348">
    <property type="entry name" value="DctQ"/>
</dbReference>
<dbReference type="PANTHER" id="PTHR35011:SF10">
    <property type="entry name" value="TRAP TRANSPORTER SMALL PERMEASE PROTEIN"/>
    <property type="match status" value="1"/>
</dbReference>
<evidence type="ECO:0000313" key="11">
    <source>
        <dbReference type="EMBL" id="MBJ6128130.1"/>
    </source>
</evidence>
<evidence type="ECO:0000256" key="1">
    <source>
        <dbReference type="ARBA" id="ARBA00004429"/>
    </source>
</evidence>
<dbReference type="EMBL" id="JAELXT010000040">
    <property type="protein sequence ID" value="MBJ6128130.1"/>
    <property type="molecule type" value="Genomic_DNA"/>
</dbReference>
<protein>
    <recommendedName>
        <fullName evidence="9">TRAP transporter small permease protein</fullName>
    </recommendedName>
</protein>
<keyword evidence="12" id="KW-1185">Reference proteome</keyword>
<name>A0ABS0Y7W1_9HYPH</name>
<comment type="subunit">
    <text evidence="9">The complex comprises the extracytoplasmic solute receptor protein and the two transmembrane proteins.</text>
</comment>
<comment type="caution">
    <text evidence="11">The sequence shown here is derived from an EMBL/GenBank/DDBJ whole genome shotgun (WGS) entry which is preliminary data.</text>
</comment>
<comment type="subcellular location">
    <subcellularLocation>
        <location evidence="1 9">Cell inner membrane</location>
        <topology evidence="1 9">Multi-pass membrane protein</topology>
    </subcellularLocation>
</comment>
<keyword evidence="2 9" id="KW-0813">Transport</keyword>
<feature type="transmembrane region" description="Helical" evidence="9">
    <location>
        <begin position="134"/>
        <end position="157"/>
    </location>
</feature>
<evidence type="ECO:0000256" key="7">
    <source>
        <dbReference type="ARBA" id="ARBA00023136"/>
    </source>
</evidence>
<keyword evidence="7 9" id="KW-0472">Membrane</keyword>